<protein>
    <submittedName>
        <fullName evidence="2">Uncharacterized protein</fullName>
    </submittedName>
</protein>
<organism evidence="2 3">
    <name type="scientific">Natronobacillus azotifigens</name>
    <dbReference type="NCBI Taxonomy" id="472978"/>
    <lineage>
        <taxon>Bacteria</taxon>
        <taxon>Bacillati</taxon>
        <taxon>Bacillota</taxon>
        <taxon>Bacilli</taxon>
        <taxon>Bacillales</taxon>
        <taxon>Bacillaceae</taxon>
        <taxon>Natronobacillus</taxon>
    </lineage>
</organism>
<accession>A0A9J6R8Z5</accession>
<reference evidence="2" key="1">
    <citation type="submission" date="2022-11" db="EMBL/GenBank/DDBJ databases">
        <title>WGS of Natronobacillus azotifigens 24KS-1, an anaerobic diazotrophic haloalkaliphile from soda-rich habitats.</title>
        <authorList>
            <person name="Sorokin D.Y."/>
            <person name="Merkel A.Y."/>
        </authorList>
    </citation>
    <scope>NUCLEOTIDE SEQUENCE</scope>
    <source>
        <strain evidence="2">24KS-1</strain>
    </source>
</reference>
<evidence type="ECO:0000313" key="2">
    <source>
        <dbReference type="EMBL" id="MCZ0702023.1"/>
    </source>
</evidence>
<feature type="transmembrane region" description="Helical" evidence="1">
    <location>
        <begin position="7"/>
        <end position="27"/>
    </location>
</feature>
<keyword evidence="1" id="KW-0812">Transmembrane</keyword>
<dbReference type="EMBL" id="JAPRAT010000003">
    <property type="protein sequence ID" value="MCZ0702023.1"/>
    <property type="molecule type" value="Genomic_DNA"/>
</dbReference>
<sequence length="84" mass="9078">MSKKTVGISAGLGVALALYCLLVLFIVTVDTVLLAVIALLLIGIGVMATKLLFIRLINDRNAFVFLPFLLTYGVVSFLVLYFIA</sequence>
<comment type="caution">
    <text evidence="2">The sequence shown here is derived from an EMBL/GenBank/DDBJ whole genome shotgun (WGS) entry which is preliminary data.</text>
</comment>
<keyword evidence="1" id="KW-0472">Membrane</keyword>
<dbReference type="RefSeq" id="WP_268778793.1">
    <property type="nucleotide sequence ID" value="NZ_JAPRAT010000003.1"/>
</dbReference>
<gene>
    <name evidence="2" type="ORF">OWO01_02215</name>
</gene>
<feature type="transmembrane region" description="Helical" evidence="1">
    <location>
        <begin position="33"/>
        <end position="53"/>
    </location>
</feature>
<evidence type="ECO:0000256" key="1">
    <source>
        <dbReference type="SAM" id="Phobius"/>
    </source>
</evidence>
<evidence type="ECO:0000313" key="3">
    <source>
        <dbReference type="Proteomes" id="UP001084197"/>
    </source>
</evidence>
<feature type="transmembrane region" description="Helical" evidence="1">
    <location>
        <begin position="62"/>
        <end position="83"/>
    </location>
</feature>
<proteinExistence type="predicted"/>
<dbReference type="AlphaFoldDB" id="A0A9J6R8Z5"/>
<name>A0A9J6R8Z5_9BACI</name>
<keyword evidence="1" id="KW-1133">Transmembrane helix</keyword>
<keyword evidence="3" id="KW-1185">Reference proteome</keyword>
<dbReference type="Proteomes" id="UP001084197">
    <property type="component" value="Unassembled WGS sequence"/>
</dbReference>